<dbReference type="NCBIfam" id="NF003807">
    <property type="entry name" value="PRK05395.1-4"/>
    <property type="match status" value="1"/>
</dbReference>
<evidence type="ECO:0000256" key="6">
    <source>
        <dbReference type="ARBA" id="ARBA00023239"/>
    </source>
</evidence>
<keyword evidence="7" id="KW-0028">Amino-acid biosynthesis</keyword>
<keyword evidence="12" id="KW-1185">Reference proteome</keyword>
<dbReference type="OrthoDB" id="9790793at2"/>
<evidence type="ECO:0000256" key="4">
    <source>
        <dbReference type="ARBA" id="ARBA00011193"/>
    </source>
</evidence>
<dbReference type="UniPathway" id="UPA00053">
    <property type="reaction ID" value="UER00086"/>
</dbReference>
<evidence type="ECO:0000256" key="7">
    <source>
        <dbReference type="HAMAP-Rule" id="MF_00169"/>
    </source>
</evidence>
<comment type="pathway">
    <text evidence="2 7">Metabolic intermediate biosynthesis; chorismate biosynthesis; chorismate from D-erythrose 4-phosphate and phosphoenolpyruvate: step 3/7.</text>
</comment>
<dbReference type="Proteomes" id="UP000234748">
    <property type="component" value="Unassembled WGS sequence"/>
</dbReference>
<dbReference type="RefSeq" id="WP_101643404.1">
    <property type="nucleotide sequence ID" value="NZ_PGUY01000045.1"/>
</dbReference>
<feature type="binding site" evidence="7 9">
    <location>
        <begin position="102"/>
        <end position="103"/>
    </location>
    <ligand>
        <name>substrate</name>
    </ligand>
</feature>
<evidence type="ECO:0000256" key="1">
    <source>
        <dbReference type="ARBA" id="ARBA00001864"/>
    </source>
</evidence>
<reference evidence="11 12" key="1">
    <citation type="submission" date="2017-11" db="EMBL/GenBank/DDBJ databases">
        <title>Comparitive Functional Genomics of Dry Heat Resistant strains isolated from the Viking Spacecraft.</title>
        <authorList>
            <person name="Seuylemezian A."/>
            <person name="Cooper K."/>
            <person name="Vaishampayan P."/>
        </authorList>
    </citation>
    <scope>NUCLEOTIDE SEQUENCE [LARGE SCALE GENOMIC DNA]</scope>
    <source>
        <strain evidence="11 12">V1-29</strain>
    </source>
</reference>
<dbReference type="AlphaFoldDB" id="A0A2N5M4A8"/>
<dbReference type="CDD" id="cd00466">
    <property type="entry name" value="DHQase_II"/>
    <property type="match status" value="1"/>
</dbReference>
<comment type="caution">
    <text evidence="11">The sequence shown here is derived from an EMBL/GenBank/DDBJ whole genome shotgun (WGS) entry which is preliminary data.</text>
</comment>
<evidence type="ECO:0000256" key="9">
    <source>
        <dbReference type="PIRSR" id="PIRSR001399-2"/>
    </source>
</evidence>
<feature type="active site" description="Proton acceptor" evidence="7 8">
    <location>
        <position position="23"/>
    </location>
</feature>
<evidence type="ECO:0000313" key="12">
    <source>
        <dbReference type="Proteomes" id="UP000234748"/>
    </source>
</evidence>
<keyword evidence="6 7" id="KW-0456">Lyase</keyword>
<dbReference type="PANTHER" id="PTHR21272:SF3">
    <property type="entry name" value="CATABOLIC 3-DEHYDROQUINASE"/>
    <property type="match status" value="1"/>
</dbReference>
<organism evidence="11 12">
    <name type="scientific">Peribacillus deserti</name>
    <dbReference type="NCBI Taxonomy" id="673318"/>
    <lineage>
        <taxon>Bacteria</taxon>
        <taxon>Bacillati</taxon>
        <taxon>Bacillota</taxon>
        <taxon>Bacilli</taxon>
        <taxon>Bacillales</taxon>
        <taxon>Bacillaceae</taxon>
        <taxon>Peribacillus</taxon>
    </lineage>
</organism>
<evidence type="ECO:0000256" key="3">
    <source>
        <dbReference type="ARBA" id="ARBA00011037"/>
    </source>
</evidence>
<keyword evidence="7" id="KW-0057">Aromatic amino acid biosynthesis</keyword>
<dbReference type="GO" id="GO:0003855">
    <property type="term" value="F:3-dehydroquinate dehydratase activity"/>
    <property type="evidence" value="ECO:0007669"/>
    <property type="project" value="UniProtKB-UniRule"/>
</dbReference>
<dbReference type="GO" id="GO:0009423">
    <property type="term" value="P:chorismate biosynthetic process"/>
    <property type="evidence" value="ECO:0007669"/>
    <property type="project" value="UniProtKB-UniRule"/>
</dbReference>
<evidence type="ECO:0000313" key="11">
    <source>
        <dbReference type="EMBL" id="PLT29165.1"/>
    </source>
</evidence>
<dbReference type="InterPro" id="IPR036441">
    <property type="entry name" value="DHquinase_II_sf"/>
</dbReference>
<dbReference type="PIRSF" id="PIRSF001399">
    <property type="entry name" value="DHquinase_II"/>
    <property type="match status" value="1"/>
</dbReference>
<dbReference type="SUPFAM" id="SSF52304">
    <property type="entry name" value="Type II 3-dehydroquinate dehydratase"/>
    <property type="match status" value="1"/>
</dbReference>
<dbReference type="GO" id="GO:0009073">
    <property type="term" value="P:aromatic amino acid family biosynthetic process"/>
    <property type="evidence" value="ECO:0007669"/>
    <property type="project" value="UniProtKB-KW"/>
</dbReference>
<feature type="site" description="Transition state stabilizer" evidence="7 10">
    <location>
        <position position="18"/>
    </location>
</feature>
<dbReference type="HAMAP" id="MF_00169">
    <property type="entry name" value="AroQ"/>
    <property type="match status" value="1"/>
</dbReference>
<feature type="binding site" evidence="7 9">
    <location>
        <position position="75"/>
    </location>
    <ligand>
        <name>substrate</name>
    </ligand>
</feature>
<dbReference type="Gene3D" id="3.40.50.9100">
    <property type="entry name" value="Dehydroquinase, class II"/>
    <property type="match status" value="1"/>
</dbReference>
<feature type="active site" description="Proton donor" evidence="7 8">
    <location>
        <position position="101"/>
    </location>
</feature>
<evidence type="ECO:0000256" key="5">
    <source>
        <dbReference type="ARBA" id="ARBA00012060"/>
    </source>
</evidence>
<gene>
    <name evidence="7 11" type="primary">aroQ</name>
    <name evidence="11" type="ORF">CUU66_14565</name>
</gene>
<comment type="subunit">
    <text evidence="4 7">Homododecamer.</text>
</comment>
<name>A0A2N5M4A8_9BACI</name>
<dbReference type="PROSITE" id="PS01029">
    <property type="entry name" value="DEHYDROQUINASE_II"/>
    <property type="match status" value="1"/>
</dbReference>
<dbReference type="InterPro" id="IPR018509">
    <property type="entry name" value="DHquinase_II_CS"/>
</dbReference>
<evidence type="ECO:0000256" key="2">
    <source>
        <dbReference type="ARBA" id="ARBA00004902"/>
    </source>
</evidence>
<dbReference type="NCBIfam" id="NF003805">
    <property type="entry name" value="PRK05395.1-2"/>
    <property type="match status" value="1"/>
</dbReference>
<dbReference type="NCBIfam" id="NF003806">
    <property type="entry name" value="PRK05395.1-3"/>
    <property type="match status" value="1"/>
</dbReference>
<dbReference type="InterPro" id="IPR001874">
    <property type="entry name" value="DHquinase_II"/>
</dbReference>
<evidence type="ECO:0000256" key="8">
    <source>
        <dbReference type="PIRSR" id="PIRSR001399-1"/>
    </source>
</evidence>
<dbReference type="Pfam" id="PF01220">
    <property type="entry name" value="DHquinase_II"/>
    <property type="match status" value="1"/>
</dbReference>
<dbReference type="EC" id="4.2.1.10" evidence="5 7"/>
<dbReference type="GO" id="GO:0008652">
    <property type="term" value="P:amino acid biosynthetic process"/>
    <property type="evidence" value="ECO:0007669"/>
    <property type="project" value="UniProtKB-KW"/>
</dbReference>
<sequence>MEKILLINGPNLNRLGKREPEKYGSTSLSKLEAGLKAFAAENNAEAVCYQSNSEGEIIDALHKAEDTEVQGIIINPGAYTHYSYAIRDAIAGITKPVIEVHITNIHAREEFRHVSVTAPVTRGQIVGLGIQGYNLALTALLHIIRRGN</sequence>
<dbReference type="NCBIfam" id="TIGR01088">
    <property type="entry name" value="aroQ"/>
    <property type="match status" value="1"/>
</dbReference>
<feature type="binding site" evidence="7 9">
    <location>
        <position position="88"/>
    </location>
    <ligand>
        <name>substrate</name>
    </ligand>
</feature>
<feature type="binding site" evidence="7 9">
    <location>
        <position position="112"/>
    </location>
    <ligand>
        <name>substrate</name>
    </ligand>
</feature>
<accession>A0A2N5M4A8</accession>
<feature type="binding site" evidence="7 9">
    <location>
        <position position="81"/>
    </location>
    <ligand>
        <name>substrate</name>
    </ligand>
</feature>
<protein>
    <recommendedName>
        <fullName evidence="5 7">3-dehydroquinate dehydratase</fullName>
        <shortName evidence="7">3-dehydroquinase</shortName>
        <ecNumber evidence="5 7">4.2.1.10</ecNumber>
    </recommendedName>
    <alternativeName>
        <fullName evidence="7">Type II DHQase</fullName>
    </alternativeName>
</protein>
<comment type="function">
    <text evidence="7">Catalyzes a trans-dehydration via an enolate intermediate.</text>
</comment>
<comment type="similarity">
    <text evidence="3 7">Belongs to the type-II 3-dehydroquinase family.</text>
</comment>
<dbReference type="GO" id="GO:0019631">
    <property type="term" value="P:quinate catabolic process"/>
    <property type="evidence" value="ECO:0007669"/>
    <property type="project" value="TreeGrafter"/>
</dbReference>
<comment type="catalytic activity">
    <reaction evidence="1 7">
        <text>3-dehydroquinate = 3-dehydroshikimate + H2O</text>
        <dbReference type="Rhea" id="RHEA:21096"/>
        <dbReference type="ChEBI" id="CHEBI:15377"/>
        <dbReference type="ChEBI" id="CHEBI:16630"/>
        <dbReference type="ChEBI" id="CHEBI:32364"/>
        <dbReference type="EC" id="4.2.1.10"/>
    </reaction>
</comment>
<dbReference type="EMBL" id="PGUY01000045">
    <property type="protein sequence ID" value="PLT29165.1"/>
    <property type="molecule type" value="Genomic_DNA"/>
</dbReference>
<proteinExistence type="inferred from homology"/>
<dbReference type="PANTHER" id="PTHR21272">
    <property type="entry name" value="CATABOLIC 3-DEHYDROQUINASE"/>
    <property type="match status" value="1"/>
</dbReference>
<evidence type="ECO:0000256" key="10">
    <source>
        <dbReference type="PIRSR" id="PIRSR001399-3"/>
    </source>
</evidence>